<comment type="subcellular location">
    <subcellularLocation>
        <location evidence="1">Cell inner membrane</location>
        <topology evidence="1">Single-pass membrane protein</topology>
    </subcellularLocation>
</comment>
<dbReference type="OrthoDB" id="6120808at2"/>
<dbReference type="PIRSF" id="PIRSF006291">
    <property type="entry name" value="GspM"/>
    <property type="match status" value="1"/>
</dbReference>
<evidence type="ECO:0000256" key="9">
    <source>
        <dbReference type="ARBA" id="ARBA00023136"/>
    </source>
</evidence>
<dbReference type="RefSeq" id="WP_092410530.1">
    <property type="nucleotide sequence ID" value="NZ_FOVF01000039.1"/>
</dbReference>
<dbReference type="GO" id="GO:0015627">
    <property type="term" value="C:type II protein secretion system complex"/>
    <property type="evidence" value="ECO:0007669"/>
    <property type="project" value="InterPro"/>
</dbReference>
<evidence type="ECO:0000256" key="10">
    <source>
        <dbReference type="PIRNR" id="PIRNR006291"/>
    </source>
</evidence>
<dbReference type="SUPFAM" id="SSF103054">
    <property type="entry name" value="General secretion pathway protein M, EpsM"/>
    <property type="match status" value="1"/>
</dbReference>
<evidence type="ECO:0000256" key="2">
    <source>
        <dbReference type="ARBA" id="ARBA00010637"/>
    </source>
</evidence>
<dbReference type="STRING" id="578942.SAMN05216289_13918"/>
<name>A0A1I5AKJ7_9GAMM</name>
<evidence type="ECO:0000256" key="4">
    <source>
        <dbReference type="ARBA" id="ARBA00022475"/>
    </source>
</evidence>
<feature type="transmembrane region" description="Helical" evidence="11">
    <location>
        <begin position="16"/>
        <end position="34"/>
    </location>
</feature>
<keyword evidence="4 10" id="KW-1003">Cell membrane</keyword>
<dbReference type="InterPro" id="IPR007690">
    <property type="entry name" value="T2SS_GspM"/>
</dbReference>
<comment type="function">
    <text evidence="10">Inner membrane component of the type II secretion system required for the energy-dependent secretion of extracellular factors such as proteases and toxins from the periplasm.</text>
</comment>
<keyword evidence="9 10" id="KW-0472">Membrane</keyword>
<proteinExistence type="inferred from homology"/>
<evidence type="ECO:0000256" key="3">
    <source>
        <dbReference type="ARBA" id="ARBA00022448"/>
    </source>
</evidence>
<keyword evidence="13" id="KW-1185">Reference proteome</keyword>
<comment type="similarity">
    <text evidence="2 10">Belongs to the GSP M family.</text>
</comment>
<dbReference type="AlphaFoldDB" id="A0A1I5AKJ7"/>
<dbReference type="EMBL" id="FOVF01000039">
    <property type="protein sequence ID" value="SFN62967.1"/>
    <property type="molecule type" value="Genomic_DNA"/>
</dbReference>
<sequence length="163" mass="17996">MISAWWNGLSERDRRVLLIGAVVVAIFLVWSFVWHPLAMRRALLSEQLDGARRDLASMRVAQAEVEQLRNAGVRSRADRQGKSLLALADVTARGAGLDGVLKRLEPVGARSVRASFEFASFDSLIAWMEDLARDYGVQISDFSADRVDASGLVNARVTLEDIP</sequence>
<evidence type="ECO:0000256" key="1">
    <source>
        <dbReference type="ARBA" id="ARBA00004377"/>
    </source>
</evidence>
<dbReference type="GO" id="GO:0005886">
    <property type="term" value="C:plasma membrane"/>
    <property type="evidence" value="ECO:0007669"/>
    <property type="project" value="UniProtKB-SubCell"/>
</dbReference>
<evidence type="ECO:0000256" key="5">
    <source>
        <dbReference type="ARBA" id="ARBA00022519"/>
    </source>
</evidence>
<keyword evidence="3 10" id="KW-0813">Transport</keyword>
<organism evidence="12 13">
    <name type="scientific">Dokdonella immobilis</name>
    <dbReference type="NCBI Taxonomy" id="578942"/>
    <lineage>
        <taxon>Bacteria</taxon>
        <taxon>Pseudomonadati</taxon>
        <taxon>Pseudomonadota</taxon>
        <taxon>Gammaproteobacteria</taxon>
        <taxon>Lysobacterales</taxon>
        <taxon>Rhodanobacteraceae</taxon>
        <taxon>Dokdonella</taxon>
    </lineage>
</organism>
<reference evidence="12 13" key="1">
    <citation type="submission" date="2016-10" db="EMBL/GenBank/DDBJ databases">
        <authorList>
            <person name="de Groot N.N."/>
        </authorList>
    </citation>
    <scope>NUCLEOTIDE SEQUENCE [LARGE SCALE GENOMIC DNA]</scope>
    <source>
        <strain evidence="12 13">CGMCC 1.7659</strain>
    </source>
</reference>
<dbReference type="GO" id="GO:0015628">
    <property type="term" value="P:protein secretion by the type II secretion system"/>
    <property type="evidence" value="ECO:0007669"/>
    <property type="project" value="InterPro"/>
</dbReference>
<keyword evidence="6 11" id="KW-0812">Transmembrane</keyword>
<accession>A0A1I5AKJ7</accession>
<dbReference type="Proteomes" id="UP000198575">
    <property type="component" value="Unassembled WGS sequence"/>
</dbReference>
<evidence type="ECO:0000256" key="7">
    <source>
        <dbReference type="ARBA" id="ARBA00022927"/>
    </source>
</evidence>
<evidence type="ECO:0000256" key="11">
    <source>
        <dbReference type="SAM" id="Phobius"/>
    </source>
</evidence>
<gene>
    <name evidence="12" type="ORF">SAMN05216289_13918</name>
</gene>
<dbReference type="InterPro" id="IPR023229">
    <property type="entry name" value="T2SS_M_periplasmic_sf"/>
</dbReference>
<evidence type="ECO:0000256" key="6">
    <source>
        <dbReference type="ARBA" id="ARBA00022692"/>
    </source>
</evidence>
<keyword evidence="8 11" id="KW-1133">Transmembrane helix</keyword>
<protein>
    <recommendedName>
        <fullName evidence="10">Type II secretion system protein M</fullName>
        <shortName evidence="10">T2SS protein M</shortName>
    </recommendedName>
    <alternativeName>
        <fullName evidence="10">General secretion pathway protein M</fullName>
    </alternativeName>
</protein>
<dbReference type="Gene3D" id="3.30.1360.100">
    <property type="entry name" value="General secretion pathway protein M, EpsM"/>
    <property type="match status" value="1"/>
</dbReference>
<dbReference type="Pfam" id="PF04612">
    <property type="entry name" value="T2SSM"/>
    <property type="match status" value="1"/>
</dbReference>
<evidence type="ECO:0000256" key="8">
    <source>
        <dbReference type="ARBA" id="ARBA00022989"/>
    </source>
</evidence>
<evidence type="ECO:0000313" key="13">
    <source>
        <dbReference type="Proteomes" id="UP000198575"/>
    </source>
</evidence>
<keyword evidence="7 10" id="KW-0653">Protein transport</keyword>
<evidence type="ECO:0000313" key="12">
    <source>
        <dbReference type="EMBL" id="SFN62967.1"/>
    </source>
</evidence>
<keyword evidence="5 10" id="KW-0997">Cell inner membrane</keyword>